<feature type="region of interest" description="Disordered" evidence="1">
    <location>
        <begin position="1"/>
        <end position="66"/>
    </location>
</feature>
<sequence>MESKKSIEYHQPNGHVPPGLSPHINAQAPPQETSELQAPPSRRRHQKPSAFPSSAQEKLQEGDFEVESLMSFGRSHWCQSTPNIEHRSTDFNQNRSTGSPEHRSTTPAESTASCNVVRIMTHEGFTAKHPHPPIPVYVKIDRHSDPVIDRHKEAAIDQQPPAPIDGRAPLTYRVQMPKIDVARLNALRPQPKPSDNPPEAIRIPSDNAADPMEIDRVPMGRTPEENKGKSGKTSK</sequence>
<keyword evidence="3" id="KW-1185">Reference proteome</keyword>
<organism evidence="2 3">
    <name type="scientific">Brassica cretica</name>
    <name type="common">Mustard</name>
    <dbReference type="NCBI Taxonomy" id="69181"/>
    <lineage>
        <taxon>Eukaryota</taxon>
        <taxon>Viridiplantae</taxon>
        <taxon>Streptophyta</taxon>
        <taxon>Embryophyta</taxon>
        <taxon>Tracheophyta</taxon>
        <taxon>Spermatophyta</taxon>
        <taxon>Magnoliopsida</taxon>
        <taxon>eudicotyledons</taxon>
        <taxon>Gunneridae</taxon>
        <taxon>Pentapetalae</taxon>
        <taxon>rosids</taxon>
        <taxon>malvids</taxon>
        <taxon>Brassicales</taxon>
        <taxon>Brassicaceae</taxon>
        <taxon>Brassiceae</taxon>
        <taxon>Brassica</taxon>
    </lineage>
</organism>
<reference evidence="2 3" key="1">
    <citation type="journal article" date="2020" name="BMC Genomics">
        <title>Intraspecific diversification of the crop wild relative Brassica cretica Lam. using demographic model selection.</title>
        <authorList>
            <person name="Kioukis A."/>
            <person name="Michalopoulou V.A."/>
            <person name="Briers L."/>
            <person name="Pirintsos S."/>
            <person name="Studholme D.J."/>
            <person name="Pavlidis P."/>
            <person name="Sarris P.F."/>
        </authorList>
    </citation>
    <scope>NUCLEOTIDE SEQUENCE [LARGE SCALE GENOMIC DNA]</scope>
    <source>
        <strain evidence="3">cv. PFS-1207/04</strain>
    </source>
</reference>
<feature type="compositionally biased region" description="Basic and acidic residues" evidence="1">
    <location>
        <begin position="213"/>
        <end position="228"/>
    </location>
</feature>
<name>A0ABQ7EFC2_BRACR</name>
<accession>A0ABQ7EFC2</accession>
<evidence type="ECO:0000313" key="2">
    <source>
        <dbReference type="EMBL" id="KAF3594909.1"/>
    </source>
</evidence>
<proteinExistence type="predicted"/>
<dbReference type="EMBL" id="QGKV02000299">
    <property type="protein sequence ID" value="KAF3594909.1"/>
    <property type="molecule type" value="Genomic_DNA"/>
</dbReference>
<gene>
    <name evidence="2" type="ORF">DY000_02021365</name>
</gene>
<evidence type="ECO:0000313" key="3">
    <source>
        <dbReference type="Proteomes" id="UP000266723"/>
    </source>
</evidence>
<dbReference type="Proteomes" id="UP000266723">
    <property type="component" value="Unassembled WGS sequence"/>
</dbReference>
<feature type="region of interest" description="Disordered" evidence="1">
    <location>
        <begin position="186"/>
        <end position="235"/>
    </location>
</feature>
<feature type="region of interest" description="Disordered" evidence="1">
    <location>
        <begin position="80"/>
        <end position="112"/>
    </location>
</feature>
<feature type="compositionally biased region" description="Polar residues" evidence="1">
    <location>
        <begin position="90"/>
        <end position="112"/>
    </location>
</feature>
<evidence type="ECO:0000256" key="1">
    <source>
        <dbReference type="SAM" id="MobiDB-lite"/>
    </source>
</evidence>
<protein>
    <submittedName>
        <fullName evidence="2">Uncharacterized protein</fullName>
    </submittedName>
</protein>
<comment type="caution">
    <text evidence="2">The sequence shown here is derived from an EMBL/GenBank/DDBJ whole genome shotgun (WGS) entry which is preliminary data.</text>
</comment>